<keyword evidence="5" id="KW-0997">Cell inner membrane</keyword>
<dbReference type="AlphaFoldDB" id="A0A7K1KML5"/>
<keyword evidence="10 13" id="KW-1133">Transmembrane helix</keyword>
<feature type="transmembrane region" description="Helical" evidence="13">
    <location>
        <begin position="53"/>
        <end position="70"/>
    </location>
</feature>
<evidence type="ECO:0000256" key="3">
    <source>
        <dbReference type="ARBA" id="ARBA00022448"/>
    </source>
</evidence>
<dbReference type="Proteomes" id="UP000461162">
    <property type="component" value="Unassembled WGS sequence"/>
</dbReference>
<evidence type="ECO:0000256" key="10">
    <source>
        <dbReference type="ARBA" id="ARBA00022989"/>
    </source>
</evidence>
<keyword evidence="15" id="KW-1185">Reference proteome</keyword>
<keyword evidence="8 13" id="KW-0479">Metal-binding</keyword>
<accession>A0A7K1KML5</accession>
<comment type="similarity">
    <text evidence="2 13">Belongs to the cytochrome ubiquinol oxidase subunit 1 family.</text>
</comment>
<dbReference type="GO" id="GO:0070069">
    <property type="term" value="C:cytochrome complex"/>
    <property type="evidence" value="ECO:0007669"/>
    <property type="project" value="UniProtKB-UniRule"/>
</dbReference>
<keyword evidence="12 13" id="KW-0472">Membrane</keyword>
<keyword evidence="9 13" id="KW-0249">Electron transport</keyword>
<keyword evidence="7 13" id="KW-0812">Transmembrane</keyword>
<dbReference type="GO" id="GO:0046872">
    <property type="term" value="F:metal ion binding"/>
    <property type="evidence" value="ECO:0007669"/>
    <property type="project" value="UniProtKB-UniRule"/>
</dbReference>
<evidence type="ECO:0000256" key="4">
    <source>
        <dbReference type="ARBA" id="ARBA00022475"/>
    </source>
</evidence>
<evidence type="ECO:0000313" key="15">
    <source>
        <dbReference type="Proteomes" id="UP000461162"/>
    </source>
</evidence>
<feature type="transmembrane region" description="Helical" evidence="13">
    <location>
        <begin position="399"/>
        <end position="422"/>
    </location>
</feature>
<evidence type="ECO:0000256" key="7">
    <source>
        <dbReference type="ARBA" id="ARBA00022692"/>
    </source>
</evidence>
<proteinExistence type="inferred from homology"/>
<dbReference type="PIRSF" id="PIRSF006446">
    <property type="entry name" value="Cyt_quinol_oxidase_1"/>
    <property type="match status" value="1"/>
</dbReference>
<feature type="transmembrane region" description="Helical" evidence="13">
    <location>
        <begin position="127"/>
        <end position="145"/>
    </location>
</feature>
<feature type="transmembrane region" description="Helical" evidence="13">
    <location>
        <begin position="313"/>
        <end position="337"/>
    </location>
</feature>
<dbReference type="GO" id="GO:0009055">
    <property type="term" value="F:electron transfer activity"/>
    <property type="evidence" value="ECO:0007669"/>
    <property type="project" value="UniProtKB-UniRule"/>
</dbReference>
<comment type="caution">
    <text evidence="14">The sequence shown here is derived from an EMBL/GenBank/DDBJ whole genome shotgun (WGS) entry which is preliminary data.</text>
</comment>
<evidence type="ECO:0000256" key="12">
    <source>
        <dbReference type="ARBA" id="ARBA00023136"/>
    </source>
</evidence>
<feature type="transmembrane region" description="Helical" evidence="13">
    <location>
        <begin position="12"/>
        <end position="33"/>
    </location>
</feature>
<gene>
    <name evidence="14" type="ORF">GKC30_05655</name>
</gene>
<organism evidence="14 15">
    <name type="scientific">Pseudodesulfovibrio alkaliphilus</name>
    <dbReference type="NCBI Taxonomy" id="2661613"/>
    <lineage>
        <taxon>Bacteria</taxon>
        <taxon>Pseudomonadati</taxon>
        <taxon>Thermodesulfobacteriota</taxon>
        <taxon>Desulfovibrionia</taxon>
        <taxon>Desulfovibrionales</taxon>
        <taxon>Desulfovibrionaceae</taxon>
    </lineage>
</organism>
<evidence type="ECO:0000313" key="14">
    <source>
        <dbReference type="EMBL" id="MUM77112.1"/>
    </source>
</evidence>
<dbReference type="GO" id="GO:0005886">
    <property type="term" value="C:plasma membrane"/>
    <property type="evidence" value="ECO:0007669"/>
    <property type="project" value="UniProtKB-SubCell"/>
</dbReference>
<dbReference type="GO" id="GO:0020037">
    <property type="term" value="F:heme binding"/>
    <property type="evidence" value="ECO:0007669"/>
    <property type="project" value="TreeGrafter"/>
</dbReference>
<evidence type="ECO:0000256" key="2">
    <source>
        <dbReference type="ARBA" id="ARBA00009819"/>
    </source>
</evidence>
<dbReference type="GO" id="GO:0016682">
    <property type="term" value="F:oxidoreductase activity, acting on diphenols and related substances as donors, oxygen as acceptor"/>
    <property type="evidence" value="ECO:0007669"/>
    <property type="project" value="TreeGrafter"/>
</dbReference>
<feature type="transmembrane region" description="Helical" evidence="13">
    <location>
        <begin position="90"/>
        <end position="115"/>
    </location>
</feature>
<reference evidence="14 15" key="1">
    <citation type="submission" date="2019-11" db="EMBL/GenBank/DDBJ databases">
        <title>Pseudodesulfovibrio alkaliphilus, sp. nov., an alkaliphilic sulfate-reducing bacteria from mud volcano of Taman peninsula, Russia.</title>
        <authorList>
            <person name="Frolova A."/>
            <person name="Merkel A.Y."/>
            <person name="Slobodkin A.I."/>
        </authorList>
    </citation>
    <scope>NUCLEOTIDE SEQUENCE [LARGE SCALE GENOMIC DNA]</scope>
    <source>
        <strain evidence="14 15">F-1</strain>
    </source>
</reference>
<feature type="transmembrane region" description="Helical" evidence="13">
    <location>
        <begin position="181"/>
        <end position="205"/>
    </location>
</feature>
<evidence type="ECO:0000256" key="11">
    <source>
        <dbReference type="ARBA" id="ARBA00023004"/>
    </source>
</evidence>
<evidence type="ECO:0000256" key="1">
    <source>
        <dbReference type="ARBA" id="ARBA00004429"/>
    </source>
</evidence>
<feature type="transmembrane region" description="Helical" evidence="13">
    <location>
        <begin position="217"/>
        <end position="237"/>
    </location>
</feature>
<feature type="transmembrane region" description="Helical" evidence="13">
    <location>
        <begin position="349"/>
        <end position="372"/>
    </location>
</feature>
<name>A0A7K1KML5_9BACT</name>
<evidence type="ECO:0000256" key="5">
    <source>
        <dbReference type="ARBA" id="ARBA00022519"/>
    </source>
</evidence>
<dbReference type="PANTHER" id="PTHR30365:SF0">
    <property type="entry name" value="CYTOCHROME BD-I UBIQUINOL OXIDASE SUBUNIT 1"/>
    <property type="match status" value="1"/>
</dbReference>
<sequence>MDVLMLSRLQFAAATMFHFLFVPLTLGLSVLIACMETAYVRTGNKTYQKMAKFWGKIFLVNFALGVVTGITLEFQFGTNWSRYSAFVGDIFGSLLAIEATAAFFLESTFIGVWHFGWNKLSAKAHAIVAWLIALASNLSAIWILLANGFMQDPTGYVIRNGRAELTDFLAVVTNPFGWYQFFHVIPGALCLGGFFVMGVAAWHLIRESHVEFFQKSFAVGAGVALVFSVFTVVEGHFHGNHMSQVQPAKLAAMESHWETQRNAPLYLLVVPGKEGNLVEALPIPGALSFLAYNDVNAEVVGLNDIPKEDRPPVLLTFLGFRVMVGIGTLLPVLALFGWVMRNKLTRYPLYLKILPWCIPLPYIAMQAGWVLAEVGRQPWIVYGLMRTSDAVSPVTTGTVAFSFILMCLLYTLLGAAGIWLMVRLAKKGPEDHTPIQVKAA</sequence>
<dbReference type="RefSeq" id="WP_155932946.1">
    <property type="nucleotide sequence ID" value="NZ_WODC01000003.1"/>
</dbReference>
<dbReference type="InterPro" id="IPR002585">
    <property type="entry name" value="Cyt-d_ubiquinol_oxidase_su_1"/>
</dbReference>
<dbReference type="Pfam" id="PF01654">
    <property type="entry name" value="Cyt_bd_oxida_I"/>
    <property type="match status" value="1"/>
</dbReference>
<dbReference type="EMBL" id="WODC01000003">
    <property type="protein sequence ID" value="MUM77112.1"/>
    <property type="molecule type" value="Genomic_DNA"/>
</dbReference>
<keyword evidence="6 13" id="KW-0349">Heme</keyword>
<protein>
    <submittedName>
        <fullName evidence="14">Cytochrome ubiquinol oxidase subunit I</fullName>
    </submittedName>
</protein>
<evidence type="ECO:0000256" key="9">
    <source>
        <dbReference type="ARBA" id="ARBA00022982"/>
    </source>
</evidence>
<keyword evidence="3 13" id="KW-0813">Transport</keyword>
<keyword evidence="11 13" id="KW-0408">Iron</keyword>
<evidence type="ECO:0000256" key="8">
    <source>
        <dbReference type="ARBA" id="ARBA00022723"/>
    </source>
</evidence>
<comment type="subcellular location">
    <subcellularLocation>
        <location evidence="1">Cell inner membrane</location>
        <topology evidence="1">Multi-pass membrane protein</topology>
    </subcellularLocation>
</comment>
<keyword evidence="4 13" id="KW-1003">Cell membrane</keyword>
<dbReference type="PANTHER" id="PTHR30365">
    <property type="entry name" value="CYTOCHROME D UBIQUINOL OXIDASE"/>
    <property type="match status" value="1"/>
</dbReference>
<evidence type="ECO:0000256" key="6">
    <source>
        <dbReference type="ARBA" id="ARBA00022617"/>
    </source>
</evidence>
<evidence type="ECO:0000256" key="13">
    <source>
        <dbReference type="PIRNR" id="PIRNR006446"/>
    </source>
</evidence>
<dbReference type="GO" id="GO:0019646">
    <property type="term" value="P:aerobic electron transport chain"/>
    <property type="evidence" value="ECO:0007669"/>
    <property type="project" value="InterPro"/>
</dbReference>